<dbReference type="Pfam" id="PF02915">
    <property type="entry name" value="Rubrerythrin"/>
    <property type="match status" value="1"/>
</dbReference>
<dbReference type="Proteomes" id="UP000886857">
    <property type="component" value="Unassembled WGS sequence"/>
</dbReference>
<evidence type="ECO:0000313" key="2">
    <source>
        <dbReference type="EMBL" id="HIU98722.1"/>
    </source>
</evidence>
<gene>
    <name evidence="2" type="ORF">IAC73_02630</name>
</gene>
<dbReference type="AlphaFoldDB" id="A0A9D1N8Z1"/>
<comment type="caution">
    <text evidence="2">The sequence shown here is derived from an EMBL/GenBank/DDBJ whole genome shotgun (WGS) entry which is preliminary data.</text>
</comment>
<dbReference type="Gene3D" id="1.20.1260.10">
    <property type="match status" value="2"/>
</dbReference>
<protein>
    <submittedName>
        <fullName evidence="2">Manganese catalase family protein</fullName>
    </submittedName>
</protein>
<evidence type="ECO:0000259" key="1">
    <source>
        <dbReference type="Pfam" id="PF02915"/>
    </source>
</evidence>
<dbReference type="InterPro" id="IPR009078">
    <property type="entry name" value="Ferritin-like_SF"/>
</dbReference>
<dbReference type="SUPFAM" id="SSF47240">
    <property type="entry name" value="Ferritin-like"/>
    <property type="match status" value="1"/>
</dbReference>
<name>A0A9D1N8Z1_9FIRM</name>
<dbReference type="GO" id="GO:0016491">
    <property type="term" value="F:oxidoreductase activity"/>
    <property type="evidence" value="ECO:0007669"/>
    <property type="project" value="InterPro"/>
</dbReference>
<accession>A0A9D1N8Z1</accession>
<organism evidence="2 3">
    <name type="scientific">Candidatus Limadaptatus stercoripullorum</name>
    <dbReference type="NCBI Taxonomy" id="2840846"/>
    <lineage>
        <taxon>Bacteria</taxon>
        <taxon>Bacillati</taxon>
        <taxon>Bacillota</taxon>
        <taxon>Clostridia</taxon>
        <taxon>Eubacteriales</taxon>
        <taxon>Candidatus Limadaptatus</taxon>
    </lineage>
</organism>
<dbReference type="GO" id="GO:0046872">
    <property type="term" value="F:metal ion binding"/>
    <property type="evidence" value="ECO:0007669"/>
    <property type="project" value="InterPro"/>
</dbReference>
<reference evidence="2" key="2">
    <citation type="journal article" date="2021" name="PeerJ">
        <title>Extensive microbial diversity within the chicken gut microbiome revealed by metagenomics and culture.</title>
        <authorList>
            <person name="Gilroy R."/>
            <person name="Ravi A."/>
            <person name="Getino M."/>
            <person name="Pursley I."/>
            <person name="Horton D.L."/>
            <person name="Alikhan N.F."/>
            <person name="Baker D."/>
            <person name="Gharbi K."/>
            <person name="Hall N."/>
            <person name="Watson M."/>
            <person name="Adriaenssens E.M."/>
            <person name="Foster-Nyarko E."/>
            <person name="Jarju S."/>
            <person name="Secka A."/>
            <person name="Antonio M."/>
            <person name="Oren A."/>
            <person name="Chaudhuri R.R."/>
            <person name="La Ragione R."/>
            <person name="Hildebrand F."/>
            <person name="Pallen M.J."/>
        </authorList>
    </citation>
    <scope>NUCLEOTIDE SEQUENCE</scope>
    <source>
        <strain evidence="2">10406</strain>
    </source>
</reference>
<sequence>MEHTLYACELPYPEVEAAPCLADAKLLMPDYGGPQGELTAVTTYCFQHYITSASRPELAEALAGIAKVEMRHHALLGETVFKLGGYPVMGGRTYWNGSFADYTLSPEKFLARDIHAEEAAILAYERTVLALRTESVKLLIERIILDEELHIKLLRDLIASL</sequence>
<dbReference type="InterPro" id="IPR012347">
    <property type="entry name" value="Ferritin-like"/>
</dbReference>
<evidence type="ECO:0000313" key="3">
    <source>
        <dbReference type="Proteomes" id="UP000886857"/>
    </source>
</evidence>
<dbReference type="EMBL" id="DVOE01000037">
    <property type="protein sequence ID" value="HIU98722.1"/>
    <property type="molecule type" value="Genomic_DNA"/>
</dbReference>
<feature type="domain" description="Rubrerythrin diiron-binding" evidence="1">
    <location>
        <begin position="36"/>
        <end position="157"/>
    </location>
</feature>
<reference evidence="2" key="1">
    <citation type="submission" date="2020-10" db="EMBL/GenBank/DDBJ databases">
        <authorList>
            <person name="Gilroy R."/>
        </authorList>
    </citation>
    <scope>NUCLEOTIDE SEQUENCE</scope>
    <source>
        <strain evidence="2">10406</strain>
    </source>
</reference>
<proteinExistence type="predicted"/>
<dbReference type="InterPro" id="IPR003251">
    <property type="entry name" value="Rr_diiron-bd_dom"/>
</dbReference>